<dbReference type="PANTHER" id="PTHR10629">
    <property type="entry name" value="CYTOSINE-SPECIFIC METHYLTRANSFERASE"/>
    <property type="match status" value="1"/>
</dbReference>
<evidence type="ECO:0000256" key="4">
    <source>
        <dbReference type="ARBA" id="ARBA00022691"/>
    </source>
</evidence>
<evidence type="ECO:0000256" key="1">
    <source>
        <dbReference type="ARBA" id="ARBA00011975"/>
    </source>
</evidence>
<dbReference type="PRINTS" id="PR00105">
    <property type="entry name" value="C5METTRFRASE"/>
</dbReference>
<organism evidence="9 10">
    <name type="scientific">Chromobacterium vaccinii</name>
    <dbReference type="NCBI Taxonomy" id="1108595"/>
    <lineage>
        <taxon>Bacteria</taxon>
        <taxon>Pseudomonadati</taxon>
        <taxon>Pseudomonadota</taxon>
        <taxon>Betaproteobacteria</taxon>
        <taxon>Neisseriales</taxon>
        <taxon>Chromobacteriaceae</taxon>
        <taxon>Chromobacterium</taxon>
    </lineage>
</organism>
<evidence type="ECO:0000256" key="6">
    <source>
        <dbReference type="ARBA" id="ARBA00047422"/>
    </source>
</evidence>
<gene>
    <name evidence="9" type="ORF">ABGV49_07945</name>
</gene>
<dbReference type="Gene3D" id="3.40.50.150">
    <property type="entry name" value="Vaccinia Virus protein VP39"/>
    <property type="match status" value="1"/>
</dbReference>
<dbReference type="InterPro" id="IPR050390">
    <property type="entry name" value="C5-Methyltransferase"/>
</dbReference>
<dbReference type="Proteomes" id="UP001455709">
    <property type="component" value="Unassembled WGS sequence"/>
</dbReference>
<evidence type="ECO:0000256" key="3">
    <source>
        <dbReference type="ARBA" id="ARBA00022679"/>
    </source>
</evidence>
<comment type="catalytic activity">
    <reaction evidence="6">
        <text>a 2'-deoxycytidine in DNA + S-adenosyl-L-methionine = a 5-methyl-2'-deoxycytidine in DNA + S-adenosyl-L-homocysteine + H(+)</text>
        <dbReference type="Rhea" id="RHEA:13681"/>
        <dbReference type="Rhea" id="RHEA-COMP:11369"/>
        <dbReference type="Rhea" id="RHEA-COMP:11370"/>
        <dbReference type="ChEBI" id="CHEBI:15378"/>
        <dbReference type="ChEBI" id="CHEBI:57856"/>
        <dbReference type="ChEBI" id="CHEBI:59789"/>
        <dbReference type="ChEBI" id="CHEBI:85452"/>
        <dbReference type="ChEBI" id="CHEBI:85454"/>
        <dbReference type="EC" id="2.1.1.37"/>
    </reaction>
</comment>
<evidence type="ECO:0000256" key="7">
    <source>
        <dbReference type="PROSITE-ProRule" id="PRU01016"/>
    </source>
</evidence>
<evidence type="ECO:0000256" key="8">
    <source>
        <dbReference type="RuleBase" id="RU000416"/>
    </source>
</evidence>
<keyword evidence="10" id="KW-1185">Reference proteome</keyword>
<evidence type="ECO:0000313" key="9">
    <source>
        <dbReference type="EMBL" id="MEO2216981.1"/>
    </source>
</evidence>
<proteinExistence type="inferred from homology"/>
<name>A0ABV0FA83_9NEIS</name>
<evidence type="ECO:0000256" key="2">
    <source>
        <dbReference type="ARBA" id="ARBA00022603"/>
    </source>
</evidence>
<keyword evidence="2 7" id="KW-0489">Methyltransferase</keyword>
<feature type="active site" evidence="7">
    <location>
        <position position="105"/>
    </location>
</feature>
<protein>
    <recommendedName>
        <fullName evidence="1">DNA (cytosine-5-)-methyltransferase</fullName>
        <ecNumber evidence="1">2.1.1.37</ecNumber>
    </recommendedName>
</protein>
<reference evidence="9 10" key="1">
    <citation type="submission" date="2024-05" db="EMBL/GenBank/DDBJ databases">
        <authorList>
            <person name="De Oliveira J.P."/>
            <person name="Noriler S.A."/>
            <person name="De Oliveira A.G."/>
            <person name="Sipoli D.S."/>
        </authorList>
    </citation>
    <scope>NUCLEOTIDE SEQUENCE [LARGE SCALE GENOMIC DNA]</scope>
    <source>
        <strain evidence="9 10">LABIM189</strain>
    </source>
</reference>
<keyword evidence="4 7" id="KW-0949">S-adenosyl-L-methionine</keyword>
<dbReference type="RefSeq" id="WP_347370287.1">
    <property type="nucleotide sequence ID" value="NZ_JBDOJC010000001.1"/>
</dbReference>
<keyword evidence="5" id="KW-0680">Restriction system</keyword>
<dbReference type="SUPFAM" id="SSF53335">
    <property type="entry name" value="S-adenosyl-L-methionine-dependent methyltransferases"/>
    <property type="match status" value="1"/>
</dbReference>
<dbReference type="PROSITE" id="PS51679">
    <property type="entry name" value="SAM_MT_C5"/>
    <property type="match status" value="1"/>
</dbReference>
<dbReference type="EMBL" id="JBDOJC010000001">
    <property type="protein sequence ID" value="MEO2216981.1"/>
    <property type="molecule type" value="Genomic_DNA"/>
</dbReference>
<evidence type="ECO:0000313" key="10">
    <source>
        <dbReference type="Proteomes" id="UP001455709"/>
    </source>
</evidence>
<dbReference type="InterPro" id="IPR001525">
    <property type="entry name" value="C5_MeTfrase"/>
</dbReference>
<dbReference type="PANTHER" id="PTHR10629:SF52">
    <property type="entry name" value="DNA (CYTOSINE-5)-METHYLTRANSFERASE 1"/>
    <property type="match status" value="1"/>
</dbReference>
<dbReference type="NCBIfam" id="TIGR00675">
    <property type="entry name" value="dcm"/>
    <property type="match status" value="1"/>
</dbReference>
<dbReference type="InterPro" id="IPR029063">
    <property type="entry name" value="SAM-dependent_MTases_sf"/>
</dbReference>
<dbReference type="GO" id="GO:0003886">
    <property type="term" value="F:DNA (cytosine-5-)-methyltransferase activity"/>
    <property type="evidence" value="ECO:0007669"/>
    <property type="project" value="UniProtKB-EC"/>
</dbReference>
<comment type="similarity">
    <text evidence="7 8">Belongs to the class I-like SAM-binding methyltransferase superfamily. C5-methyltransferase family.</text>
</comment>
<comment type="caution">
    <text evidence="9">The sequence shown here is derived from an EMBL/GenBank/DDBJ whole genome shotgun (WGS) entry which is preliminary data.</text>
</comment>
<dbReference type="GO" id="GO:0032259">
    <property type="term" value="P:methylation"/>
    <property type="evidence" value="ECO:0007669"/>
    <property type="project" value="UniProtKB-KW"/>
</dbReference>
<dbReference type="Gene3D" id="3.90.120.10">
    <property type="entry name" value="DNA Methylase, subunit A, domain 2"/>
    <property type="match status" value="1"/>
</dbReference>
<keyword evidence="3 7" id="KW-0808">Transferase</keyword>
<accession>A0ABV0FA83</accession>
<dbReference type="EC" id="2.1.1.37" evidence="1"/>
<evidence type="ECO:0000256" key="5">
    <source>
        <dbReference type="ARBA" id="ARBA00022747"/>
    </source>
</evidence>
<dbReference type="Pfam" id="PF00145">
    <property type="entry name" value="DNA_methylase"/>
    <property type="match status" value="1"/>
</dbReference>
<sequence length="385" mass="42477">MEYSSNCVKEPQCEAYAAPSYASPSNQQHKRKRKPAFLEFFAGSGLVSHALAPYFDTAWANDISAKKAKVYAANHAPGKFELRSITEVYGGLLPHADLSWASFPCQDLSLAGLNGGIHAERSGLVWEWLRILDESKQTIPLLVAENVVGLVSANGGDYYRTLHASLRERGYRVGALMLDAVRWVPQSRPRIFVVALHKNLAAPPELMAEGPTWAHSQAIVKVAEGLEDWVWWKLPEPAHRKQDLADIIEWDAPCDSPEVAARNIALIPENHRRLLDSFETFAAPGYKRTRARGQTLELRFDGVAGCLRTPKGGSSRQFLVLKRDGRLSTRLLTVRETARLMGAPDTFQLPGSYNDGYMAMGDAVAAPVAAHLAKHLLAPLYKATV</sequence>